<keyword evidence="2" id="KW-1185">Reference proteome</keyword>
<accession>A0A1I0QB41</accession>
<protein>
    <recommendedName>
        <fullName evidence="3">DUF1569 domain-containing protein</fullName>
    </recommendedName>
</protein>
<evidence type="ECO:0000313" key="1">
    <source>
        <dbReference type="EMBL" id="SEW24261.1"/>
    </source>
</evidence>
<name>A0A1I0QB41_9BACT</name>
<reference evidence="2" key="1">
    <citation type="submission" date="2016-10" db="EMBL/GenBank/DDBJ databases">
        <authorList>
            <person name="Varghese N."/>
            <person name="Submissions S."/>
        </authorList>
    </citation>
    <scope>NUCLEOTIDE SEQUENCE [LARGE SCALE GENOMIC DNA]</scope>
    <source>
        <strain evidence="2">DSM 3695</strain>
    </source>
</reference>
<dbReference type="InterPro" id="IPR011463">
    <property type="entry name" value="DUF1569"/>
</dbReference>
<dbReference type="InterPro" id="IPR034660">
    <property type="entry name" value="DinB/YfiT-like"/>
</dbReference>
<dbReference type="Gene3D" id="1.20.120.450">
    <property type="entry name" value="dinb family like domain"/>
    <property type="match status" value="1"/>
</dbReference>
<gene>
    <name evidence="1" type="ORF">SAMN04488122_1349</name>
</gene>
<dbReference type="AlphaFoldDB" id="A0A1I0QB41"/>
<evidence type="ECO:0000313" key="2">
    <source>
        <dbReference type="Proteomes" id="UP000199310"/>
    </source>
</evidence>
<dbReference type="RefSeq" id="WP_089892198.1">
    <property type="nucleotide sequence ID" value="NZ_FOJG01000001.1"/>
</dbReference>
<dbReference type="STRING" id="29529.SAMN04488122_1349"/>
<evidence type="ECO:0008006" key="3">
    <source>
        <dbReference type="Google" id="ProtNLM"/>
    </source>
</evidence>
<organism evidence="1 2">
    <name type="scientific">Chitinophaga arvensicola</name>
    <dbReference type="NCBI Taxonomy" id="29529"/>
    <lineage>
        <taxon>Bacteria</taxon>
        <taxon>Pseudomonadati</taxon>
        <taxon>Bacteroidota</taxon>
        <taxon>Chitinophagia</taxon>
        <taxon>Chitinophagales</taxon>
        <taxon>Chitinophagaceae</taxon>
        <taxon>Chitinophaga</taxon>
    </lineage>
</organism>
<sequence>MALPDIFTEPVATAVIRRIEQLTPDSQPQWGKMNVAAMLAHCNVTYEMVYENIHPQPGFFMKMILKNFIKKAVTSETPYKRNIPTASSFLIKDQRKFDIEKERLIRYILKTSQLGAAHFNQKESHSFGKLTHEEWNNMFYKHLDHHLTQFGV</sequence>
<dbReference type="Proteomes" id="UP000199310">
    <property type="component" value="Unassembled WGS sequence"/>
</dbReference>
<dbReference type="EMBL" id="FOJG01000001">
    <property type="protein sequence ID" value="SEW24261.1"/>
    <property type="molecule type" value="Genomic_DNA"/>
</dbReference>
<dbReference type="OrthoDB" id="2599194at2"/>
<proteinExistence type="predicted"/>
<dbReference type="Pfam" id="PF07606">
    <property type="entry name" value="DUF1569"/>
    <property type="match status" value="1"/>
</dbReference>